<dbReference type="InterPro" id="IPR029052">
    <property type="entry name" value="Metallo-depent_PP-like"/>
</dbReference>
<dbReference type="EMBL" id="CP058649">
    <property type="protein sequence ID" value="QUI23118.1"/>
    <property type="molecule type" value="Genomic_DNA"/>
</dbReference>
<evidence type="ECO:0000313" key="3">
    <source>
        <dbReference type="Proteomes" id="UP000683246"/>
    </source>
</evidence>
<dbReference type="Proteomes" id="UP000683246">
    <property type="component" value="Chromosome"/>
</dbReference>
<dbReference type="SUPFAM" id="SSF56300">
    <property type="entry name" value="Metallo-dependent phosphatases"/>
    <property type="match status" value="1"/>
</dbReference>
<keyword evidence="3" id="KW-1185">Reference proteome</keyword>
<protein>
    <submittedName>
        <fullName evidence="2">Metallophosphoesterase family protein</fullName>
    </submittedName>
</protein>
<evidence type="ECO:0000313" key="2">
    <source>
        <dbReference type="EMBL" id="QUI23118.1"/>
    </source>
</evidence>
<dbReference type="InterPro" id="IPR051158">
    <property type="entry name" value="Metallophosphoesterase_sf"/>
</dbReference>
<gene>
    <name evidence="2" type="ORF">HZI73_12835</name>
</gene>
<organism evidence="2 3">
    <name type="scientific">Vallitalea pronyensis</name>
    <dbReference type="NCBI Taxonomy" id="1348613"/>
    <lineage>
        <taxon>Bacteria</taxon>
        <taxon>Bacillati</taxon>
        <taxon>Bacillota</taxon>
        <taxon>Clostridia</taxon>
        <taxon>Lachnospirales</taxon>
        <taxon>Vallitaleaceae</taxon>
        <taxon>Vallitalea</taxon>
    </lineage>
</organism>
<dbReference type="AlphaFoldDB" id="A0A8J8MKS6"/>
<proteinExistence type="predicted"/>
<feature type="domain" description="Calcineurin-like phosphoesterase" evidence="1">
    <location>
        <begin position="39"/>
        <end position="204"/>
    </location>
</feature>
<sequence>MYWIISFVFVIWRMYQFSTNRVTINKQVIKDKRISGLSYVHITDIHGKIKFTNGQLAHKINKINPNFVLVTGDLANNIRQYPRVFKALGTIKSPIYMVLGNYEYKNFVNNPFKKEIINFDMILDEVKKYKHIHLLMNEPMVYHHGNKEVQIYGFDQSQYGNEAFHIHKQTSMYRIVLAHSPYIMHYIRKHGIGFNHLLVGHTHGKQINLGKHVKFPYGHYHIGDKRLNSTMLFTINRGLGTSRIPLRINSQPEIRVYDIQ</sequence>
<dbReference type="InterPro" id="IPR004843">
    <property type="entry name" value="Calcineurin-like_PHP"/>
</dbReference>
<name>A0A8J8MKS6_9FIRM</name>
<dbReference type="Gene3D" id="3.60.21.10">
    <property type="match status" value="1"/>
</dbReference>
<dbReference type="PANTHER" id="PTHR31302:SF0">
    <property type="entry name" value="TRANSMEMBRANE PROTEIN WITH METALLOPHOSPHOESTERASE DOMAIN"/>
    <property type="match status" value="1"/>
</dbReference>
<dbReference type="Pfam" id="PF00149">
    <property type="entry name" value="Metallophos"/>
    <property type="match status" value="1"/>
</dbReference>
<dbReference type="KEGG" id="vpy:HZI73_12835"/>
<dbReference type="GO" id="GO:0016787">
    <property type="term" value="F:hydrolase activity"/>
    <property type="evidence" value="ECO:0007669"/>
    <property type="project" value="InterPro"/>
</dbReference>
<dbReference type="RefSeq" id="WP_212698618.1">
    <property type="nucleotide sequence ID" value="NZ_CP058649.1"/>
</dbReference>
<accession>A0A8J8MKS6</accession>
<dbReference type="PANTHER" id="PTHR31302">
    <property type="entry name" value="TRANSMEMBRANE PROTEIN WITH METALLOPHOSPHOESTERASE DOMAIN-RELATED"/>
    <property type="match status" value="1"/>
</dbReference>
<reference evidence="2" key="1">
    <citation type="submission" date="2020-07" db="EMBL/GenBank/DDBJ databases">
        <title>Vallitalea pronyensis genome.</title>
        <authorList>
            <person name="Postec A."/>
        </authorList>
    </citation>
    <scope>NUCLEOTIDE SEQUENCE</scope>
    <source>
        <strain evidence="2">FatNI3</strain>
    </source>
</reference>
<evidence type="ECO:0000259" key="1">
    <source>
        <dbReference type="Pfam" id="PF00149"/>
    </source>
</evidence>